<sequence>MVCLFIRGETKLQSPVHYKSPSFRHRASETTPHLVTMDSTVESKEMNAYEQDNMEDDEENTHTLAKSGADYGALINHQGIYKDVDGRGNTEDTGKTVSLTSNDSSDEKHEYFLQQKFVNSTNVMDQPSSYQYETNTLNEDHHQPDRAENRGTELSSTLIQPFQEDEICGMKKKYYGTKSDKKEKVIILLGATGSGKTTLVNFIANYFQGNKKADDELGHVAWCSNDDHSLTKTITAYTFCDHQDHTPITVIDTPGLDDSSGAEIRDHVLSIKTFLANITSHDYEIHAIGFVAQAHLVRLTTSERLVMDYVSTLFGEASGGHILTFITFGDSQSNPPVVEAMAYYGVKCKHFFKFNNSVLTMKTGDEIDVLDQVYWNMGNKSWKKCMKVLKEMPPLSVHTMKTLQNSVFVSQVYDSVKKNLKSELKAFINTTNIHKGLMHADAINVCESVWQLAIVVNYYSNKQSNKTPFVETLLHYTQEIQQPLSGLMSPKHSHSDHCTGHHHKEDPGQGAGHPRREPGHGGGHNHHNHNHNHQQHRGQGWRGESPSSHHRSRHGTRSGEQQQQQQSNNHNHNHNHHRLREELQQQQQHRRSADDPITSRHTAVAADTRHGSRHSAETTRNSRPTTDSRPHGNRTTSSEMENHNHNHNHNNNNRRSRAEMGHNNRHTTDTRTHNNRTQQHHDNRTRPPTTTPSITETVYSDCTGVTTEYYAVRSRSWESEVGRGGRRRTEHQGRSRRRSLSPSRTDRVLRRHRPLTETSSTSSTRPILDQTQREEDEDDDDDEELEGEGKIKCSLGRKICKMAKLLSGFLISMGLVMVFYVIISTIMGQETPIDIFDFEVNPEDGQIPDGDFFDPTGDNNNNNNLYPTGDNNNNNNNNFYPTGDVLNPTGDNLYPTVDVFNPSGDLFGPSGEVLNPGVIDFSSPTGGDILRPAPGDTWRPFGDISGPPGDVWRPVENILRPTREMYMPTEDIVRPTSAGDARGDDAFSGNYLAPNGTSAPTAILESDSHLFENPGQRNVEKDAEGRSYIAYIPVPLNNEEEDEDEDEDEEEDKDVIKRNGQPSSSDPYFVPVMIVPGGGGGGGGPHPPPMPLPARPLPPRSRPFPLPPRPPPVPPPFSRRPPPPPLPINRQILNPLPHSSLPRLTPQQQHPSNLPPRTHPSNLPPRSHPSNLPSSGPILTVNRNGGMRDGNSQFSNGFAGNNGFPNGNGFMNNGGRIYSNNEYGNNGKQQQPPVNAGASLWKSLFDIMNRPIGGAAGGSQSGGGGDWSQQQLQHQQHPPARISHPNNVPSNPPPLPPRPPPQTPLSRRAGPSLPKVGGIIGGDPPLALRSRPVLRPRLRASSRMSGPLPKPLVRHPSLQLPRYRRPPPIPPPVGMPIVPRRRPIRPVPTVQNPPKDFQYPKNSASIQDIIGYMNHMDNQWRDGGGGGGTGWRDGGGGGNEWREEGRANLNLPPGFHVGNQNHIIGANPFGGGGGNYVKNGGNYFSGENNGGGNFGGGGGGGGGGGNFGGGGGGGGGNFGGNSGGNYVNSGSISSSSNFGGNGGGGGINGEGFNSYGGGGTRVMESGGGGVSLYPGGGGGGGGGSGGGGGLSLYPGGGGGGGGGLSLYPGGSGEGGGGGGSGGSGGGGSGVRSTSKSRPFKIMLDVYPMEVDHPRSFRSDINIPDNNNYYNNNNRLNNHNNNNYGTSSSNNNYHHNNHNHGYNNNNHQYNSQGRLDEDDANKHEVVLHLNLYSKQPLSRMGSLDVGATGRNGAVSLEVPLSGLISPLQLYQAIVHQARTQHQPQAQGQVMTGMEGKADEGWDATETRNNKTTRDKAEIELFEVEEGPLLLDAIDRGLRRLRDQLPNHLKFDIVNESMTVDELHEAVNGKNAGVGGGGGDPGAEDMTGNRRPPASPPYQQGDKENYDYYDYYYYDYYSEDGKEGEKNETENRRGGTSGPTDRTHPSEGIPSNPTNSTTTSSSGDYYYSYDDNYYYNYYPEENGKGGISENGNREENTTTTLSASTTAEPLPTPCWHNTTEVSIPP</sequence>
<feature type="compositionally biased region" description="Acidic residues" evidence="3">
    <location>
        <begin position="774"/>
        <end position="786"/>
    </location>
</feature>
<feature type="region of interest" description="Disordered" evidence="3">
    <location>
        <begin position="1011"/>
        <end position="1200"/>
    </location>
</feature>
<evidence type="ECO:0000256" key="3">
    <source>
        <dbReference type="SAM" id="MobiDB-lite"/>
    </source>
</evidence>
<dbReference type="PANTHER" id="PTHR32046:SF14">
    <property type="match status" value="1"/>
</dbReference>
<feature type="compositionally biased region" description="Basic and acidic residues" evidence="3">
    <location>
        <begin position="82"/>
        <end position="94"/>
    </location>
</feature>
<name>A0AAE1K1C0_PETCI</name>
<feature type="region of interest" description="Disordered" evidence="3">
    <location>
        <begin position="82"/>
        <end position="106"/>
    </location>
</feature>
<feature type="compositionally biased region" description="Basic and acidic residues" evidence="3">
    <location>
        <begin position="493"/>
        <end position="507"/>
    </location>
</feature>
<evidence type="ECO:0000256" key="1">
    <source>
        <dbReference type="ARBA" id="ARBA00008535"/>
    </source>
</evidence>
<feature type="compositionally biased region" description="Low complexity" evidence="3">
    <location>
        <begin position="558"/>
        <end position="570"/>
    </location>
</feature>
<dbReference type="EMBL" id="JAWQEG010004719">
    <property type="protein sequence ID" value="KAK3860483.1"/>
    <property type="molecule type" value="Genomic_DNA"/>
</dbReference>
<feature type="compositionally biased region" description="Gly residues" evidence="3">
    <location>
        <begin position="1870"/>
        <end position="1879"/>
    </location>
</feature>
<feature type="compositionally biased region" description="Basic and acidic residues" evidence="3">
    <location>
        <begin position="656"/>
        <end position="672"/>
    </location>
</feature>
<feature type="compositionally biased region" description="Basic and acidic residues" evidence="3">
    <location>
        <begin position="1918"/>
        <end position="1931"/>
    </location>
</feature>
<feature type="region of interest" description="Disordered" evidence="3">
    <location>
        <begin position="1661"/>
        <end position="1714"/>
    </location>
</feature>
<keyword evidence="2" id="KW-0547">Nucleotide-binding</keyword>
<feature type="compositionally biased region" description="Gly residues" evidence="3">
    <location>
        <begin position="1254"/>
        <end position="1266"/>
    </location>
</feature>
<feature type="compositionally biased region" description="Acidic residues" evidence="3">
    <location>
        <begin position="1038"/>
        <end position="1053"/>
    </location>
</feature>
<evidence type="ECO:0000313" key="6">
    <source>
        <dbReference type="Proteomes" id="UP001286313"/>
    </source>
</evidence>
<feature type="region of interest" description="Disordered" evidence="3">
    <location>
        <begin position="1607"/>
        <end position="1636"/>
    </location>
</feature>
<dbReference type="SUPFAM" id="SSF52540">
    <property type="entry name" value="P-loop containing nucleoside triphosphate hydrolases"/>
    <property type="match status" value="1"/>
</dbReference>
<feature type="compositionally biased region" description="Polar residues" evidence="3">
    <location>
        <begin position="756"/>
        <end position="765"/>
    </location>
</feature>
<evidence type="ECO:0000313" key="5">
    <source>
        <dbReference type="EMBL" id="KAK3860483.1"/>
    </source>
</evidence>
<feature type="compositionally biased region" description="Basic residues" evidence="3">
    <location>
        <begin position="523"/>
        <end position="536"/>
    </location>
</feature>
<feature type="region of interest" description="Disordered" evidence="3">
    <location>
        <begin position="1978"/>
        <end position="2023"/>
    </location>
</feature>
<feature type="region of interest" description="Disordered" evidence="3">
    <location>
        <begin position="1918"/>
        <end position="1961"/>
    </location>
</feature>
<feature type="compositionally biased region" description="Low complexity" evidence="3">
    <location>
        <begin position="1128"/>
        <end position="1137"/>
    </location>
</feature>
<feature type="compositionally biased region" description="Low complexity" evidence="3">
    <location>
        <begin position="1190"/>
        <end position="1200"/>
    </location>
</feature>
<comment type="caution">
    <text evidence="5">The sequence shown here is derived from an EMBL/GenBank/DDBJ whole genome shotgun (WGS) entry which is preliminary data.</text>
</comment>
<dbReference type="PANTHER" id="PTHR32046">
    <property type="entry name" value="G DOMAIN-CONTAINING PROTEIN"/>
    <property type="match status" value="1"/>
</dbReference>
<feature type="compositionally biased region" description="Low complexity" evidence="3">
    <location>
        <begin position="1995"/>
        <end position="2005"/>
    </location>
</feature>
<dbReference type="Gene3D" id="3.40.50.300">
    <property type="entry name" value="P-loop containing nucleotide triphosphate hydrolases"/>
    <property type="match status" value="1"/>
</dbReference>
<dbReference type="Proteomes" id="UP001286313">
    <property type="component" value="Unassembled WGS sequence"/>
</dbReference>
<feature type="domain" description="AIG1-type G" evidence="4">
    <location>
        <begin position="186"/>
        <end position="331"/>
    </location>
</feature>
<comment type="similarity">
    <text evidence="1">Belongs to the TRAFAC class TrmE-Era-EngA-EngB-Septin-like GTPase superfamily. AIG1/Toc34/Toc159-like paraseptin GTPase family. IAN subfamily.</text>
</comment>
<feature type="compositionally biased region" description="Polar residues" evidence="3">
    <location>
        <begin position="618"/>
        <end position="639"/>
    </location>
</feature>
<feature type="compositionally biased region" description="Basic residues" evidence="3">
    <location>
        <begin position="645"/>
        <end position="655"/>
    </location>
</feature>
<feature type="region of interest" description="Disordered" evidence="3">
    <location>
        <begin position="1251"/>
        <end position="1385"/>
    </location>
</feature>
<feature type="region of interest" description="Disordered" evidence="3">
    <location>
        <begin position="1865"/>
        <end position="1903"/>
    </location>
</feature>
<gene>
    <name evidence="5" type="ORF">Pcinc_033474</name>
</gene>
<feature type="compositionally biased region" description="Pro residues" evidence="3">
    <location>
        <begin position="1085"/>
        <end position="1127"/>
    </location>
</feature>
<dbReference type="Pfam" id="PF04548">
    <property type="entry name" value="AIG1"/>
    <property type="match status" value="1"/>
</dbReference>
<dbReference type="GO" id="GO:0005525">
    <property type="term" value="F:GTP binding"/>
    <property type="evidence" value="ECO:0007669"/>
    <property type="project" value="InterPro"/>
</dbReference>
<feature type="compositionally biased region" description="Low complexity" evidence="3">
    <location>
        <begin position="1665"/>
        <end position="1710"/>
    </location>
</feature>
<protein>
    <recommendedName>
        <fullName evidence="4">AIG1-type G domain-containing protein</fullName>
    </recommendedName>
</protein>
<evidence type="ECO:0000256" key="2">
    <source>
        <dbReference type="ARBA" id="ARBA00022741"/>
    </source>
</evidence>
<reference evidence="5" key="1">
    <citation type="submission" date="2023-10" db="EMBL/GenBank/DDBJ databases">
        <title>Genome assemblies of two species of porcelain crab, Petrolisthes cinctipes and Petrolisthes manimaculis (Anomura: Porcellanidae).</title>
        <authorList>
            <person name="Angst P."/>
        </authorList>
    </citation>
    <scope>NUCLEOTIDE SEQUENCE</scope>
    <source>
        <strain evidence="5">PB745_01</strain>
        <tissue evidence="5">Gill</tissue>
    </source>
</reference>
<organism evidence="5 6">
    <name type="scientific">Petrolisthes cinctipes</name>
    <name type="common">Flat porcelain crab</name>
    <dbReference type="NCBI Taxonomy" id="88211"/>
    <lineage>
        <taxon>Eukaryota</taxon>
        <taxon>Metazoa</taxon>
        <taxon>Ecdysozoa</taxon>
        <taxon>Arthropoda</taxon>
        <taxon>Crustacea</taxon>
        <taxon>Multicrustacea</taxon>
        <taxon>Malacostraca</taxon>
        <taxon>Eumalacostraca</taxon>
        <taxon>Eucarida</taxon>
        <taxon>Decapoda</taxon>
        <taxon>Pleocyemata</taxon>
        <taxon>Anomura</taxon>
        <taxon>Galatheoidea</taxon>
        <taxon>Porcellanidae</taxon>
        <taxon>Petrolisthes</taxon>
    </lineage>
</organism>
<feature type="region of interest" description="Disordered" evidence="3">
    <location>
        <begin position="717"/>
        <end position="787"/>
    </location>
</feature>
<feature type="compositionally biased region" description="Low complexity" evidence="3">
    <location>
        <begin position="1948"/>
        <end position="1961"/>
    </location>
</feature>
<keyword evidence="6" id="KW-1185">Reference proteome</keyword>
<evidence type="ECO:0000259" key="4">
    <source>
        <dbReference type="Pfam" id="PF04548"/>
    </source>
</evidence>
<dbReference type="InterPro" id="IPR006703">
    <property type="entry name" value="G_AIG1"/>
</dbReference>
<feature type="compositionally biased region" description="Basic and acidic residues" evidence="3">
    <location>
        <begin position="607"/>
        <end position="617"/>
    </location>
</feature>
<feature type="compositionally biased region" description="Polar residues" evidence="3">
    <location>
        <begin position="2013"/>
        <end position="2023"/>
    </location>
</feature>
<feature type="compositionally biased region" description="Basic residues" evidence="3">
    <location>
        <begin position="724"/>
        <end position="739"/>
    </location>
</feature>
<feature type="compositionally biased region" description="Pro residues" evidence="3">
    <location>
        <begin position="1153"/>
        <end position="1167"/>
    </location>
</feature>
<proteinExistence type="inferred from homology"/>
<feature type="compositionally biased region" description="Gly residues" evidence="3">
    <location>
        <begin position="1607"/>
        <end position="1629"/>
    </location>
</feature>
<dbReference type="InterPro" id="IPR027417">
    <property type="entry name" value="P-loop_NTPase"/>
</dbReference>
<feature type="compositionally biased region" description="Pro residues" evidence="3">
    <location>
        <begin position="1290"/>
        <end position="1303"/>
    </location>
</feature>
<feature type="region of interest" description="Disordered" evidence="3">
    <location>
        <begin position="486"/>
        <end position="699"/>
    </location>
</feature>
<accession>A0AAE1K1C0</accession>
<feature type="compositionally biased region" description="Low complexity" evidence="3">
    <location>
        <begin position="1267"/>
        <end position="1277"/>
    </location>
</feature>